<evidence type="ECO:0000256" key="2">
    <source>
        <dbReference type="SAM" id="SignalP"/>
    </source>
</evidence>
<dbReference type="NCBIfam" id="NF037995">
    <property type="entry name" value="TRAP_S1"/>
    <property type="match status" value="1"/>
</dbReference>
<sequence length="322" mass="35815">MKNMKKLLMSVALVSAMAFQAQAATLKLAHALPTEHPVHKSLTWFAQQVKAETHIRVKVYPNGTLGDETNLLQMVQNGTIAFTKVSAAPLSTFAPDYNILSLPYLFKDKASYDKVLEGPIGDEILASSEKSGFIGLAFLDAGERSFYADKPIKEPSDLKGMKIRVQNSPISIDTMKALGATAVPLPYGELYSALQQGVVDGAENNIPSYYSSRHYEVKKYFSYDMHTMVPDVLVVSTTVWNNLTPDQQVAIRKVAKETVEQQKTNWNAYVDKSLTDLKAQKVNFVNSDIPAFQEAVKPVYEKFKKENPDLADMLNQIQDAQK</sequence>
<keyword evidence="1 2" id="KW-0732">Signal</keyword>
<dbReference type="GO" id="GO:0055085">
    <property type="term" value="P:transmembrane transport"/>
    <property type="evidence" value="ECO:0007669"/>
    <property type="project" value="InterPro"/>
</dbReference>
<dbReference type="PANTHER" id="PTHR33376">
    <property type="match status" value="1"/>
</dbReference>
<accession>A0A5Q0TJ22</accession>
<evidence type="ECO:0000256" key="1">
    <source>
        <dbReference type="ARBA" id="ARBA00022729"/>
    </source>
</evidence>
<dbReference type="Gene3D" id="3.40.190.170">
    <property type="entry name" value="Bacterial extracellular solute-binding protein, family 7"/>
    <property type="match status" value="1"/>
</dbReference>
<dbReference type="Pfam" id="PF03480">
    <property type="entry name" value="DctP"/>
    <property type="match status" value="1"/>
</dbReference>
<name>A0A5Q0TJ22_9VIBR</name>
<protein>
    <submittedName>
        <fullName evidence="3">DctP family TRAP transporter solute-binding subunit</fullName>
    </submittedName>
</protein>
<organism evidence="3 4">
    <name type="scientific">Vibrio algicola</name>
    <dbReference type="NCBI Taxonomy" id="2662262"/>
    <lineage>
        <taxon>Bacteria</taxon>
        <taxon>Pseudomonadati</taxon>
        <taxon>Pseudomonadota</taxon>
        <taxon>Gammaproteobacteria</taxon>
        <taxon>Vibrionales</taxon>
        <taxon>Vibrionaceae</taxon>
        <taxon>Vibrio</taxon>
    </lineage>
</organism>
<proteinExistence type="predicted"/>
<dbReference type="InterPro" id="IPR004682">
    <property type="entry name" value="TRAP_DctP"/>
</dbReference>
<dbReference type="EMBL" id="CP045700">
    <property type="protein sequence ID" value="QGA66771.1"/>
    <property type="molecule type" value="Genomic_DNA"/>
</dbReference>
<dbReference type="SUPFAM" id="SSF53850">
    <property type="entry name" value="Periplasmic binding protein-like II"/>
    <property type="match status" value="1"/>
</dbReference>
<feature type="chain" id="PRO_5024395692" evidence="2">
    <location>
        <begin position="24"/>
        <end position="322"/>
    </location>
</feature>
<dbReference type="RefSeq" id="WP_153448860.1">
    <property type="nucleotide sequence ID" value="NZ_CP045700.1"/>
</dbReference>
<evidence type="ECO:0000313" key="3">
    <source>
        <dbReference type="EMBL" id="QGA66771.1"/>
    </source>
</evidence>
<dbReference type="GO" id="GO:0030246">
    <property type="term" value="F:carbohydrate binding"/>
    <property type="evidence" value="ECO:0007669"/>
    <property type="project" value="TreeGrafter"/>
</dbReference>
<dbReference type="NCBIfam" id="TIGR00787">
    <property type="entry name" value="dctP"/>
    <property type="match status" value="1"/>
</dbReference>
<feature type="signal peptide" evidence="2">
    <location>
        <begin position="1"/>
        <end position="23"/>
    </location>
</feature>
<gene>
    <name evidence="3" type="ORF">GFB47_15385</name>
</gene>
<dbReference type="Proteomes" id="UP000348942">
    <property type="component" value="Chromosome 2"/>
</dbReference>
<dbReference type="InterPro" id="IPR038404">
    <property type="entry name" value="TRAP_DctP_sf"/>
</dbReference>
<reference evidence="3 4" key="1">
    <citation type="submission" date="2019-10" db="EMBL/GenBank/DDBJ databases">
        <title>Vibrio sp. nov., isolated from Coralline algae surface.</title>
        <authorList>
            <person name="Geng Y."/>
            <person name="Zhang X."/>
        </authorList>
    </citation>
    <scope>NUCLEOTIDE SEQUENCE [LARGE SCALE GENOMIC DNA]</scope>
    <source>
        <strain evidence="3 4">SM1977</strain>
    </source>
</reference>
<keyword evidence="4" id="KW-1185">Reference proteome</keyword>
<dbReference type="PIRSF" id="PIRSF006470">
    <property type="entry name" value="DctB"/>
    <property type="match status" value="1"/>
</dbReference>
<dbReference type="CDD" id="cd13671">
    <property type="entry name" value="PBP2_TRAP_SBP_like_3"/>
    <property type="match status" value="1"/>
</dbReference>
<dbReference type="AlphaFoldDB" id="A0A5Q0TJ22"/>
<dbReference type="GO" id="GO:0030288">
    <property type="term" value="C:outer membrane-bounded periplasmic space"/>
    <property type="evidence" value="ECO:0007669"/>
    <property type="project" value="InterPro"/>
</dbReference>
<dbReference type="PANTHER" id="PTHR33376:SF2">
    <property type="entry name" value="DICARBOXYLATE-BINDING PERIPLASMIC PROTEIN"/>
    <property type="match status" value="1"/>
</dbReference>
<evidence type="ECO:0000313" key="4">
    <source>
        <dbReference type="Proteomes" id="UP000348942"/>
    </source>
</evidence>
<dbReference type="InterPro" id="IPR018389">
    <property type="entry name" value="DctP_fam"/>
</dbReference>